<sequence>MIVRSDFLSPRTVQAFISWTQLKVKMSFIFIAQTIENSVYQLGLGSSTVLFLRESEGAAITGIVTRCLNGQGMKSRKSERQPVQSPVMLKKSMVAEQSPTGGGVQFLREGSMTDFSQGGAQIEVTQGLVRVKDFVSLMYQDQCGKWVSVESQVRWIAASVTGQQIIGVQFLAVSA</sequence>
<evidence type="ECO:0000259" key="1">
    <source>
        <dbReference type="Pfam" id="PF07238"/>
    </source>
</evidence>
<keyword evidence="3" id="KW-1185">Reference proteome</keyword>
<dbReference type="Proteomes" id="UP001152321">
    <property type="component" value="Unassembled WGS sequence"/>
</dbReference>
<dbReference type="EMBL" id="JANRMI010000004">
    <property type="protein sequence ID" value="MDG0817420.1"/>
    <property type="molecule type" value="Genomic_DNA"/>
</dbReference>
<protein>
    <submittedName>
        <fullName evidence="2">PilZ domain-containing protein</fullName>
    </submittedName>
</protein>
<dbReference type="Pfam" id="PF07238">
    <property type="entry name" value="PilZ"/>
    <property type="match status" value="1"/>
</dbReference>
<organism evidence="2 3">
    <name type="scientific">Bdellovibrio svalbardensis</name>
    <dbReference type="NCBI Taxonomy" id="2972972"/>
    <lineage>
        <taxon>Bacteria</taxon>
        <taxon>Pseudomonadati</taxon>
        <taxon>Bdellovibrionota</taxon>
        <taxon>Bdellovibrionia</taxon>
        <taxon>Bdellovibrionales</taxon>
        <taxon>Pseudobdellovibrionaceae</taxon>
        <taxon>Bdellovibrio</taxon>
    </lineage>
</organism>
<dbReference type="RefSeq" id="WP_277578893.1">
    <property type="nucleotide sequence ID" value="NZ_JANRMI010000004.1"/>
</dbReference>
<comment type="caution">
    <text evidence="2">The sequence shown here is derived from an EMBL/GenBank/DDBJ whole genome shotgun (WGS) entry which is preliminary data.</text>
</comment>
<reference evidence="2" key="1">
    <citation type="submission" date="2022-08" db="EMBL/GenBank/DDBJ databases">
        <title>Novel Bdellovibrio Species Isolated from Svalbard: Designation Bdellovibrio svalbardensis.</title>
        <authorList>
            <person name="Mitchell R.J."/>
            <person name="Choi S.Y."/>
        </authorList>
    </citation>
    <scope>NUCLEOTIDE SEQUENCE</scope>
    <source>
        <strain evidence="2">PAP01</strain>
    </source>
</reference>
<dbReference type="InterPro" id="IPR009875">
    <property type="entry name" value="PilZ_domain"/>
</dbReference>
<name>A0ABT6DKM5_9BACT</name>
<evidence type="ECO:0000313" key="3">
    <source>
        <dbReference type="Proteomes" id="UP001152321"/>
    </source>
</evidence>
<feature type="domain" description="PilZ" evidence="1">
    <location>
        <begin position="76"/>
        <end position="174"/>
    </location>
</feature>
<gene>
    <name evidence="2" type="ORF">NWE73_13645</name>
</gene>
<accession>A0ABT6DKM5</accession>
<evidence type="ECO:0000313" key="2">
    <source>
        <dbReference type="EMBL" id="MDG0817420.1"/>
    </source>
</evidence>
<proteinExistence type="predicted"/>